<dbReference type="RefSeq" id="XP_056511322.1">
    <property type="nucleotide sequence ID" value="XM_056655709.1"/>
</dbReference>
<dbReference type="InterPro" id="IPR042098">
    <property type="entry name" value="TauD-like_sf"/>
</dbReference>
<comment type="caution">
    <text evidence="3">The sequence shown here is derived from an EMBL/GenBank/DDBJ whole genome shotgun (WGS) entry which is preliminary data.</text>
</comment>
<dbReference type="InterPro" id="IPR050411">
    <property type="entry name" value="AlphaKG_dependent_hydroxylases"/>
</dbReference>
<keyword evidence="4" id="KW-1185">Reference proteome</keyword>
<dbReference type="PANTHER" id="PTHR10696">
    <property type="entry name" value="GAMMA-BUTYROBETAINE HYDROXYLASE-RELATED"/>
    <property type="match status" value="1"/>
</dbReference>
<evidence type="ECO:0000256" key="1">
    <source>
        <dbReference type="ARBA" id="ARBA00023002"/>
    </source>
</evidence>
<dbReference type="InterPro" id="IPR003819">
    <property type="entry name" value="TauD/TfdA-like"/>
</dbReference>
<dbReference type="Gene3D" id="3.60.130.10">
    <property type="entry name" value="Clavaminate synthase-like"/>
    <property type="match status" value="1"/>
</dbReference>
<organism evidence="3 4">
    <name type="scientific">Penicillium alfredii</name>
    <dbReference type="NCBI Taxonomy" id="1506179"/>
    <lineage>
        <taxon>Eukaryota</taxon>
        <taxon>Fungi</taxon>
        <taxon>Dikarya</taxon>
        <taxon>Ascomycota</taxon>
        <taxon>Pezizomycotina</taxon>
        <taxon>Eurotiomycetes</taxon>
        <taxon>Eurotiomycetidae</taxon>
        <taxon>Eurotiales</taxon>
        <taxon>Aspergillaceae</taxon>
        <taxon>Penicillium</taxon>
    </lineage>
</organism>
<dbReference type="EMBL" id="JAPMSZ010000007">
    <property type="protein sequence ID" value="KAJ5095771.1"/>
    <property type="molecule type" value="Genomic_DNA"/>
</dbReference>
<dbReference type="GO" id="GO:0016491">
    <property type="term" value="F:oxidoreductase activity"/>
    <property type="evidence" value="ECO:0007669"/>
    <property type="project" value="UniProtKB-KW"/>
</dbReference>
<evidence type="ECO:0000313" key="4">
    <source>
        <dbReference type="Proteomes" id="UP001141434"/>
    </source>
</evidence>
<sequence>MAPVPEFWNVSSREFQKHIRIVPESNEPPVPFPLVLAPSDSSATLSDVLDGVKKELAPKPSDTLESSHIRKLLDNNGGAVYLKSLPLRSVNDFSQFLDALSGEGKMALYPYDAVAMNVLRKVQAKNVLTVNEYVFLMTSGIDYTCSSISPRGPPSHVIMWHSEFSISPSHPPYVVFFCLKPPESGGKTGISSSLAVYNRLKTACPRFLRGCVEKGFSYPAPHHVSESDTTFFGNGLYKKTAYGPADGSDITPLPEEDRRRVVEERIRALAELGGWSEETSKDTSLPAWQQRGFDWMWRPDGVDVYQRVPGIREHPTRKTDTLFTALGSRYINTKNRQTFKPPHTYVNEEGKEVLYLPPMYAGLPEDEPIPEEDLDTLHNLQQELSVNIDWEIGDVLIIDNFAIQHSRLPWTGDRKIMASFWDQEGLKAKPVSKLDL</sequence>
<reference evidence="3" key="1">
    <citation type="submission" date="2022-11" db="EMBL/GenBank/DDBJ databases">
        <authorList>
            <person name="Petersen C."/>
        </authorList>
    </citation>
    <scope>NUCLEOTIDE SEQUENCE</scope>
    <source>
        <strain evidence="3">IBT 34128</strain>
    </source>
</reference>
<dbReference type="SUPFAM" id="SSF51197">
    <property type="entry name" value="Clavaminate synthase-like"/>
    <property type="match status" value="1"/>
</dbReference>
<dbReference type="GeneID" id="81394877"/>
<keyword evidence="1" id="KW-0560">Oxidoreductase</keyword>
<dbReference type="Pfam" id="PF02668">
    <property type="entry name" value="TauD"/>
    <property type="match status" value="1"/>
</dbReference>
<feature type="domain" description="TauD/TfdA-like" evidence="2">
    <location>
        <begin position="69"/>
        <end position="418"/>
    </location>
</feature>
<name>A0A9W9F8Y8_9EURO</name>
<evidence type="ECO:0000259" key="2">
    <source>
        <dbReference type="Pfam" id="PF02668"/>
    </source>
</evidence>
<dbReference type="Proteomes" id="UP001141434">
    <property type="component" value="Unassembled WGS sequence"/>
</dbReference>
<reference evidence="3" key="2">
    <citation type="journal article" date="2023" name="IMA Fungus">
        <title>Comparative genomic study of the Penicillium genus elucidates a diverse pangenome and 15 lateral gene transfer events.</title>
        <authorList>
            <person name="Petersen C."/>
            <person name="Sorensen T."/>
            <person name="Nielsen M.R."/>
            <person name="Sondergaard T.E."/>
            <person name="Sorensen J.L."/>
            <person name="Fitzpatrick D.A."/>
            <person name="Frisvad J.C."/>
            <person name="Nielsen K.L."/>
        </authorList>
    </citation>
    <scope>NUCLEOTIDE SEQUENCE</scope>
    <source>
        <strain evidence="3">IBT 34128</strain>
    </source>
</reference>
<accession>A0A9W9F8Y8</accession>
<dbReference type="PANTHER" id="PTHR10696:SF21">
    <property type="entry name" value="TAUD_TFDA-LIKE DOMAIN-CONTAINING PROTEIN"/>
    <property type="match status" value="1"/>
</dbReference>
<proteinExistence type="predicted"/>
<gene>
    <name evidence="3" type="ORF">NUU61_005127</name>
</gene>
<dbReference type="OrthoDB" id="408743at2759"/>
<evidence type="ECO:0000313" key="3">
    <source>
        <dbReference type="EMBL" id="KAJ5095771.1"/>
    </source>
</evidence>
<dbReference type="AlphaFoldDB" id="A0A9W9F8Y8"/>
<protein>
    <recommendedName>
        <fullName evidence="2">TauD/TfdA-like domain-containing protein</fullName>
    </recommendedName>
</protein>